<dbReference type="InterPro" id="IPR026444">
    <property type="entry name" value="Secre_tail"/>
</dbReference>
<keyword evidence="1" id="KW-0732">Signal</keyword>
<comment type="caution">
    <text evidence="3">The sequence shown here is derived from an EMBL/GenBank/DDBJ whole genome shotgun (WGS) entry which is preliminary data.</text>
</comment>
<dbReference type="Pfam" id="PF18962">
    <property type="entry name" value="Por_Secre_tail"/>
    <property type="match status" value="1"/>
</dbReference>
<organism evidence="3 4">
    <name type="scientific">Mucilaginibacter psychrotolerans</name>
    <dbReference type="NCBI Taxonomy" id="1524096"/>
    <lineage>
        <taxon>Bacteria</taxon>
        <taxon>Pseudomonadati</taxon>
        <taxon>Bacteroidota</taxon>
        <taxon>Sphingobacteriia</taxon>
        <taxon>Sphingobacteriales</taxon>
        <taxon>Sphingobacteriaceae</taxon>
        <taxon>Mucilaginibacter</taxon>
    </lineage>
</organism>
<evidence type="ECO:0000259" key="2">
    <source>
        <dbReference type="Pfam" id="PF18962"/>
    </source>
</evidence>
<name>A0A4Y8SGH7_9SPHI</name>
<sequence length="1224" mass="131536">MKKLSLICFIIANFLILFNSKVSAQETSDNSTYYYNNFESASAGTISSLGASGVGNATRPSGGTSVTIDASTTSPLDGSVSLESKSLSAIGAIRWDFVGNGTSGVSLSANDFEWNFVYKNTTTSSNDDPDVMTAGNNSWRYWLIANGYTTNNMQGFYVSHVGTSLVLRYRYDTGNQAGHYNSILSATLPNDQNAYMIKIQRLRGGTWAIYMDRFVAGMTTAKTLVTISSDNTGSGYSTYYYSYLEATSTTLRRFQFDKFDMYTRVLTFVGANSAANGITPTPYTEDQTVIYYGLQVQARGNFAFGSQLYLTSSGSVGLNDYFVSNTGGFWESNDSFFSTSTDHQISSSVQLSGNGTGAVQVSGFADTVSTSGNTDGTLSVPQYYFFTGTTKSQLNYGKNPTGTFTLTAVGRLFEQPNNSQTGISITSSGVTSGTISFANSVDWKGTNSSDWSTGTNWSSGSTPTSSQIPRVGVVAFTNQPTSTNGGTFKAIRFGSASGAITLTMQEDLTLTNGFSLDPSATVSIVGGSKTLNVNGGTIVLNPLSSLSLSNLTFTNSASSFNLLANSSGSASIGQLTNVTLGGSNFVVQKYIKGSSNSTYRAYRFLSSPVYASAQTLNGQSRNVYGLGYLTGSNGNFPILTGAASGGFNRTGNPTLYLYREDRKPLSNAFSGGNYIGISSIASSPSLSFVDDGTTFKKTSGYLPVGNGFAMFYRGSTSSLSARVAFPNPTAPDDVTLSATGALNQGSIPVTLWYSQTATQSYQHTLGYNAVTGNSGVRGFNLVGNPYPSTIDWEQLSYTTSTAGIYAPPATLSGSTPTSNYVSKTYYIYNPASKNFETYTQGASGTGSATRYIPSGQGFFVRVMPEAGGGTTTLTFNETAKASTQQVTAFLGLPNETISQSMRLKLVKDSVNTDDILMYFKTDGSNVYDPFNDAEDLGGISAQVSLSNVDSAGHLVAFKNLPPLAEGNKFKISVNATTTGIYQLQGSEFETLNKRYDTFLLDHYKQDSLLISTYKVYNFNIDKSVPATFGADRFEIVFHKKNLPPYSLLQLTASKALEGAKVVWKVDNEFDYTKFELQKLDTNGVYVPIYDMASNNSGTYSFTDKNFVLGSNVYRLKQTDIDNNISYSKEVKLMYSEIANGSIKLIKVFPNPTGVEINVSMLAQKNSGSYSISIINSSGRVVKQASFSEPYWSGNIEALPPGIYIIQVNNKKDNSVVGRSKFIKL</sequence>
<evidence type="ECO:0000256" key="1">
    <source>
        <dbReference type="SAM" id="SignalP"/>
    </source>
</evidence>
<feature type="signal peptide" evidence="1">
    <location>
        <begin position="1"/>
        <end position="24"/>
    </location>
</feature>
<dbReference type="AlphaFoldDB" id="A0A4Y8SGH7"/>
<gene>
    <name evidence="3" type="ORF">E2R66_12230</name>
</gene>
<evidence type="ECO:0000313" key="3">
    <source>
        <dbReference type="EMBL" id="TFF37554.1"/>
    </source>
</evidence>
<accession>A0A4Y8SGH7</accession>
<keyword evidence="4" id="KW-1185">Reference proteome</keyword>
<dbReference type="EMBL" id="SOZE01000010">
    <property type="protein sequence ID" value="TFF37554.1"/>
    <property type="molecule type" value="Genomic_DNA"/>
</dbReference>
<feature type="domain" description="Secretion system C-terminal sorting" evidence="2">
    <location>
        <begin position="1147"/>
        <end position="1215"/>
    </location>
</feature>
<feature type="chain" id="PRO_5021491447" evidence="1">
    <location>
        <begin position="25"/>
        <end position="1224"/>
    </location>
</feature>
<reference evidence="3 4" key="1">
    <citation type="journal article" date="2017" name="Int. J. Syst. Evol. Microbiol.">
        <title>Mucilaginibacterpsychrotolerans sp. nov., isolated from peatlands.</title>
        <authorList>
            <person name="Deng Y."/>
            <person name="Shen L."/>
            <person name="Xu B."/>
            <person name="Liu Y."/>
            <person name="Gu Z."/>
            <person name="Liu H."/>
            <person name="Zhou Y."/>
        </authorList>
    </citation>
    <scope>NUCLEOTIDE SEQUENCE [LARGE SCALE GENOMIC DNA]</scope>
    <source>
        <strain evidence="3 4">NH7-4</strain>
    </source>
</reference>
<proteinExistence type="predicted"/>
<protein>
    <submittedName>
        <fullName evidence="3">T9SS type A sorting domain-containing protein</fullName>
    </submittedName>
</protein>
<dbReference type="Proteomes" id="UP000297540">
    <property type="component" value="Unassembled WGS sequence"/>
</dbReference>
<dbReference type="NCBIfam" id="TIGR04183">
    <property type="entry name" value="Por_Secre_tail"/>
    <property type="match status" value="1"/>
</dbReference>
<evidence type="ECO:0000313" key="4">
    <source>
        <dbReference type="Proteomes" id="UP000297540"/>
    </source>
</evidence>